<reference evidence="3 4" key="1">
    <citation type="submission" date="2016-02" db="EMBL/GenBank/DDBJ databases">
        <title>Genome analysis of coral dinoflagellate symbionts highlights evolutionary adaptations to a symbiotic lifestyle.</title>
        <authorList>
            <person name="Aranda M."/>
            <person name="Li Y."/>
            <person name="Liew Y.J."/>
            <person name="Baumgarten S."/>
            <person name="Simakov O."/>
            <person name="Wilson M."/>
            <person name="Piel J."/>
            <person name="Ashoor H."/>
            <person name="Bougouffa S."/>
            <person name="Bajic V.B."/>
            <person name="Ryu T."/>
            <person name="Ravasi T."/>
            <person name="Bayer T."/>
            <person name="Micklem G."/>
            <person name="Kim H."/>
            <person name="Bhak J."/>
            <person name="Lajeunesse T.C."/>
            <person name="Voolstra C.R."/>
        </authorList>
    </citation>
    <scope>NUCLEOTIDE SEQUENCE [LARGE SCALE GENOMIC DNA]</scope>
    <source>
        <strain evidence="3 4">CCMP2467</strain>
    </source>
</reference>
<gene>
    <name evidence="3" type="ORF">AK812_SmicGene9793</name>
</gene>
<keyword evidence="2" id="KW-1133">Transmembrane helix</keyword>
<protein>
    <submittedName>
        <fullName evidence="3">Uncharacterized protein</fullName>
    </submittedName>
</protein>
<dbReference type="OrthoDB" id="10358108at2759"/>
<dbReference type="EMBL" id="LSRX01000150">
    <property type="protein sequence ID" value="OLQ06869.1"/>
    <property type="molecule type" value="Genomic_DNA"/>
</dbReference>
<accession>A0A1Q9EHI1</accession>
<evidence type="ECO:0000313" key="3">
    <source>
        <dbReference type="EMBL" id="OLQ06869.1"/>
    </source>
</evidence>
<dbReference type="InterPro" id="IPR030391">
    <property type="entry name" value="MeTrfase_TrmA_CS"/>
</dbReference>
<dbReference type="AlphaFoldDB" id="A0A1Q9EHI1"/>
<organism evidence="3 4">
    <name type="scientific">Symbiodinium microadriaticum</name>
    <name type="common">Dinoflagellate</name>
    <name type="synonym">Zooxanthella microadriatica</name>
    <dbReference type="NCBI Taxonomy" id="2951"/>
    <lineage>
        <taxon>Eukaryota</taxon>
        <taxon>Sar</taxon>
        <taxon>Alveolata</taxon>
        <taxon>Dinophyceae</taxon>
        <taxon>Suessiales</taxon>
        <taxon>Symbiodiniaceae</taxon>
        <taxon>Symbiodinium</taxon>
    </lineage>
</organism>
<keyword evidence="2" id="KW-0812">Transmembrane</keyword>
<proteinExistence type="predicted"/>
<comment type="caution">
    <text evidence="3">The sequence shown here is derived from an EMBL/GenBank/DDBJ whole genome shotgun (WGS) entry which is preliminary data.</text>
</comment>
<dbReference type="PROSITE" id="PS01231">
    <property type="entry name" value="TRMA_2"/>
    <property type="match status" value="1"/>
</dbReference>
<feature type="compositionally biased region" description="Basic and acidic residues" evidence="1">
    <location>
        <begin position="138"/>
        <end position="148"/>
    </location>
</feature>
<feature type="region of interest" description="Disordered" evidence="1">
    <location>
        <begin position="138"/>
        <end position="177"/>
    </location>
</feature>
<sequence>MGARRTADVDRCNVESMAEDVAKLGSSTEAQILLLSVSSSWLWSLVLLVFLMFLVVFLLLLMVVVGLVVEEADDFVPVRTVAVDSFPQTVHVEETSLHLVPMAKSANCICCRTPTTCSAYRIEAIQLLERASIVEDPRKRQKRAHAEEGADATATEGDVGVEDVRHPEDRPPERQRQHEKILRAFRTALPESGYWTEKQAGLDFGSVRGSRPILDMVKLQPLQKCQVRVLLNALGVELSEERLRSMIDAVSSGSGKVTYEQLISWLFTCPKLADPVAFISGDPSRGSFVRGVRQAVLAGRGAGVRCIECLRLVFEACDDEGSSGRTYQLNFLLGGAPPEGGGQALTTKWAGTPERQLQDGSERAAWGLMGCEEAGFRFSAVGSVDGYEAPRPDTSMSAQRWQCTYAYTIEFLV</sequence>
<evidence type="ECO:0000313" key="4">
    <source>
        <dbReference type="Proteomes" id="UP000186817"/>
    </source>
</evidence>
<feature type="compositionally biased region" description="Basic and acidic residues" evidence="1">
    <location>
        <begin position="162"/>
        <end position="177"/>
    </location>
</feature>
<evidence type="ECO:0000256" key="2">
    <source>
        <dbReference type="SAM" id="Phobius"/>
    </source>
</evidence>
<keyword evidence="4" id="KW-1185">Reference proteome</keyword>
<evidence type="ECO:0000256" key="1">
    <source>
        <dbReference type="SAM" id="MobiDB-lite"/>
    </source>
</evidence>
<name>A0A1Q9EHI1_SYMMI</name>
<dbReference type="Proteomes" id="UP000186817">
    <property type="component" value="Unassembled WGS sequence"/>
</dbReference>
<feature type="transmembrane region" description="Helical" evidence="2">
    <location>
        <begin position="41"/>
        <end position="69"/>
    </location>
</feature>
<keyword evidence="2" id="KW-0472">Membrane</keyword>